<evidence type="ECO:0000256" key="6">
    <source>
        <dbReference type="ARBA" id="ARBA00022918"/>
    </source>
</evidence>
<evidence type="ECO:0000256" key="8">
    <source>
        <dbReference type="ARBA" id="ARBA00034120"/>
    </source>
</evidence>
<evidence type="ECO:0000256" key="9">
    <source>
        <dbReference type="ARBA" id="ARBA00048173"/>
    </source>
</evidence>
<dbReference type="EMBL" id="QRUP01000027">
    <property type="protein sequence ID" value="RGR68497.1"/>
    <property type="molecule type" value="Genomic_DNA"/>
</dbReference>
<dbReference type="GO" id="GO:0046872">
    <property type="term" value="F:metal ion binding"/>
    <property type="evidence" value="ECO:0007669"/>
    <property type="project" value="UniProtKB-KW"/>
</dbReference>
<proteinExistence type="inferred from homology"/>
<evidence type="ECO:0000256" key="2">
    <source>
        <dbReference type="ARBA" id="ARBA00022679"/>
    </source>
</evidence>
<dbReference type="InterPro" id="IPR030931">
    <property type="entry name" value="Group_II_RT_mat"/>
</dbReference>
<accession>A0A412FK19</accession>
<dbReference type="EC" id="2.7.7.49" evidence="1"/>
<dbReference type="InterPro" id="IPR043502">
    <property type="entry name" value="DNA/RNA_pol_sf"/>
</dbReference>
<dbReference type="InterPro" id="IPR000477">
    <property type="entry name" value="RT_dom"/>
</dbReference>
<keyword evidence="7" id="KW-0051">Antiviral defense</keyword>
<organism evidence="11 12">
    <name type="scientific">Holdemania filiformis</name>
    <dbReference type="NCBI Taxonomy" id="61171"/>
    <lineage>
        <taxon>Bacteria</taxon>
        <taxon>Bacillati</taxon>
        <taxon>Bacillota</taxon>
        <taxon>Erysipelotrichia</taxon>
        <taxon>Erysipelotrichales</taxon>
        <taxon>Erysipelotrichaceae</taxon>
        <taxon>Holdemania</taxon>
    </lineage>
</organism>
<dbReference type="SUPFAM" id="SSF56672">
    <property type="entry name" value="DNA/RNA polymerases"/>
    <property type="match status" value="1"/>
</dbReference>
<dbReference type="Pfam" id="PF08388">
    <property type="entry name" value="GIIM"/>
    <property type="match status" value="1"/>
</dbReference>
<dbReference type="PROSITE" id="PS50878">
    <property type="entry name" value="RT_POL"/>
    <property type="match status" value="1"/>
</dbReference>
<dbReference type="InterPro" id="IPR000123">
    <property type="entry name" value="Reverse_transcriptase_msDNA"/>
</dbReference>
<reference evidence="11 12" key="1">
    <citation type="submission" date="2018-08" db="EMBL/GenBank/DDBJ databases">
        <title>A genome reference for cultivated species of the human gut microbiota.</title>
        <authorList>
            <person name="Zou Y."/>
            <person name="Xue W."/>
            <person name="Luo G."/>
        </authorList>
    </citation>
    <scope>NUCLEOTIDE SEQUENCE [LARGE SCALE GENOMIC DNA]</scope>
    <source>
        <strain evidence="11 12">AF24-29</strain>
    </source>
</reference>
<evidence type="ECO:0000256" key="7">
    <source>
        <dbReference type="ARBA" id="ARBA00023118"/>
    </source>
</evidence>
<name>A0A412FK19_9FIRM</name>
<protein>
    <recommendedName>
        <fullName evidence="1">RNA-directed DNA polymerase</fullName>
        <ecNumber evidence="1">2.7.7.49</ecNumber>
    </recommendedName>
</protein>
<dbReference type="NCBIfam" id="TIGR04416">
    <property type="entry name" value="group_II_RT_mat"/>
    <property type="match status" value="1"/>
</dbReference>
<dbReference type="InterPro" id="IPR043128">
    <property type="entry name" value="Rev_trsase/Diguanyl_cyclase"/>
</dbReference>
<dbReference type="PANTHER" id="PTHR34047:SF8">
    <property type="entry name" value="PROTEIN YKFC"/>
    <property type="match status" value="1"/>
</dbReference>
<sequence>MPTEMIERILSKENLEEAKCKVMSNKGSAGVDRMKTSELPKFIDEHGEELCEAIRRRKYKPLPVRRVEIPKEDGSKRNLGVPAVKDRWIEQAVCQVLTPIFEKEFSENSYGFRPGRKAEQAVIKALEFMNDGYDWIVDLDLSKFFDNVNQDILMILVHKVIKDPDTESLVRRILQGGVLVEGTYEETKIGTAQGSPISPLLANIYLNEFDKELMSRGLHFVRYADDSIICVKSEVAANRVMCSVTKWLTEHLRVEVNATKTKVARPKEVKYLGFSFYQKNGEWKPKPHIKSVKKLEYKLKPLLKRNWGVSMEYRMKKINEVTRGWINYYRIADMKRILTRIEDKIRFHIRMCYWKQWKTVKNRANHLYFLGMPRYWCWLYANTRKGYCRTGRWLGRWITNKILKQKGLLSLVDHYTKVHAFQQITLVL</sequence>
<dbReference type="Gene3D" id="3.30.70.270">
    <property type="match status" value="1"/>
</dbReference>
<comment type="similarity">
    <text evidence="8">Belongs to the bacterial reverse transcriptase family.</text>
</comment>
<dbReference type="InterPro" id="IPR013597">
    <property type="entry name" value="Mat_intron_G2"/>
</dbReference>
<gene>
    <name evidence="11" type="primary">ltrA</name>
    <name evidence="11" type="ORF">DWY25_15995</name>
</gene>
<evidence type="ECO:0000259" key="10">
    <source>
        <dbReference type="PROSITE" id="PS50878"/>
    </source>
</evidence>
<dbReference type="Pfam" id="PF00078">
    <property type="entry name" value="RVT_1"/>
    <property type="match status" value="1"/>
</dbReference>
<dbReference type="AlphaFoldDB" id="A0A412FK19"/>
<dbReference type="GO" id="GO:0051607">
    <property type="term" value="P:defense response to virus"/>
    <property type="evidence" value="ECO:0007669"/>
    <property type="project" value="UniProtKB-KW"/>
</dbReference>
<keyword evidence="4" id="KW-0479">Metal-binding</keyword>
<evidence type="ECO:0000313" key="11">
    <source>
        <dbReference type="EMBL" id="RGR68497.1"/>
    </source>
</evidence>
<dbReference type="PRINTS" id="PR00866">
    <property type="entry name" value="RNADNAPOLMS"/>
</dbReference>
<evidence type="ECO:0000256" key="4">
    <source>
        <dbReference type="ARBA" id="ARBA00022723"/>
    </source>
</evidence>
<dbReference type="InterPro" id="IPR051083">
    <property type="entry name" value="GrpII_Intron_Splice-Mob/Def"/>
</dbReference>
<dbReference type="CDD" id="cd01651">
    <property type="entry name" value="RT_G2_intron"/>
    <property type="match status" value="1"/>
</dbReference>
<dbReference type="GO" id="GO:0003723">
    <property type="term" value="F:RNA binding"/>
    <property type="evidence" value="ECO:0007669"/>
    <property type="project" value="InterPro"/>
</dbReference>
<comment type="catalytic activity">
    <reaction evidence="9">
        <text>DNA(n) + a 2'-deoxyribonucleoside 5'-triphosphate = DNA(n+1) + diphosphate</text>
        <dbReference type="Rhea" id="RHEA:22508"/>
        <dbReference type="Rhea" id="RHEA-COMP:17339"/>
        <dbReference type="Rhea" id="RHEA-COMP:17340"/>
        <dbReference type="ChEBI" id="CHEBI:33019"/>
        <dbReference type="ChEBI" id="CHEBI:61560"/>
        <dbReference type="ChEBI" id="CHEBI:173112"/>
        <dbReference type="EC" id="2.7.7.49"/>
    </reaction>
</comment>
<dbReference type="GO" id="GO:0003964">
    <property type="term" value="F:RNA-directed DNA polymerase activity"/>
    <property type="evidence" value="ECO:0007669"/>
    <property type="project" value="UniProtKB-KW"/>
</dbReference>
<keyword evidence="2 11" id="KW-0808">Transferase</keyword>
<evidence type="ECO:0000256" key="1">
    <source>
        <dbReference type="ARBA" id="ARBA00012493"/>
    </source>
</evidence>
<evidence type="ECO:0000256" key="3">
    <source>
        <dbReference type="ARBA" id="ARBA00022695"/>
    </source>
</evidence>
<evidence type="ECO:0000313" key="12">
    <source>
        <dbReference type="Proteomes" id="UP000284178"/>
    </source>
</evidence>
<evidence type="ECO:0000256" key="5">
    <source>
        <dbReference type="ARBA" id="ARBA00022842"/>
    </source>
</evidence>
<feature type="domain" description="Reverse transcriptase" evidence="10">
    <location>
        <begin position="50"/>
        <end position="276"/>
    </location>
</feature>
<keyword evidence="3 11" id="KW-0548">Nucleotidyltransferase</keyword>
<keyword evidence="12" id="KW-1185">Reference proteome</keyword>
<comment type="caution">
    <text evidence="11">The sequence shown here is derived from an EMBL/GenBank/DDBJ whole genome shotgun (WGS) entry which is preliminary data.</text>
</comment>
<keyword evidence="6 11" id="KW-0695">RNA-directed DNA polymerase</keyword>
<keyword evidence="5" id="KW-0460">Magnesium</keyword>
<dbReference type="PANTHER" id="PTHR34047">
    <property type="entry name" value="NUCLEAR INTRON MATURASE 1, MITOCHONDRIAL-RELATED"/>
    <property type="match status" value="1"/>
</dbReference>
<dbReference type="Proteomes" id="UP000284178">
    <property type="component" value="Unassembled WGS sequence"/>
</dbReference>